<evidence type="ECO:0000313" key="1">
    <source>
        <dbReference type="EMBL" id="TKY91472.1"/>
    </source>
</evidence>
<reference evidence="1" key="1">
    <citation type="submission" date="2018-09" db="EMBL/GenBank/DDBJ databases">
        <title>A genomic encyclopedia of anaerobic methanotrophic archaea.</title>
        <authorList>
            <person name="Skennerton C.T."/>
            <person name="Chadwick G.L."/>
            <person name="Laso-Perez R."/>
            <person name="Leu A.O."/>
            <person name="Speth D.R."/>
            <person name="Yu H."/>
            <person name="Morgan-Lang C."/>
            <person name="Hatzenpichler R."/>
            <person name="Goudeau D."/>
            <person name="Malmstrom R."/>
            <person name="Woyke T."/>
            <person name="Hallam S."/>
            <person name="Tyson G.W."/>
            <person name="Wegener G."/>
            <person name="Boetius A."/>
            <person name="Orphan V.J."/>
        </authorList>
    </citation>
    <scope>NUCLEOTIDE SEQUENCE</scope>
    <source>
        <strain evidence="1">CONS3730D10UFb2</strain>
    </source>
</reference>
<sequence length="155" mass="16989">MDILQGLSIHVDRGEIVSIIGPNGAGKSTLLKAIIGLLKPRDGHIFFNGKDITIEHTEKIVALGIGYVPQEKNVFNSLTIMENLEMGAFLKRNIDDITNEIFNMFPVLREKKNQRASTLSGGEIKMLAMGRALMVGPDMLLLDEPTAGLSPKFRG</sequence>
<proteinExistence type="predicted"/>
<dbReference type="Proteomes" id="UP000315423">
    <property type="component" value="Unassembled WGS sequence"/>
</dbReference>
<feature type="non-terminal residue" evidence="1">
    <location>
        <position position="155"/>
    </location>
</feature>
<keyword evidence="1" id="KW-0547">Nucleotide-binding</keyword>
<gene>
    <name evidence="1" type="ORF">C5S46_05645</name>
</gene>
<evidence type="ECO:0000313" key="2">
    <source>
        <dbReference type="Proteomes" id="UP000315423"/>
    </source>
</evidence>
<accession>A0AC61SA84</accession>
<keyword evidence="1" id="KW-0067">ATP-binding</keyword>
<comment type="caution">
    <text evidence="1">The sequence shown here is derived from an EMBL/GenBank/DDBJ whole genome shotgun (WGS) entry which is preliminary data.</text>
</comment>
<dbReference type="EMBL" id="QYBA01000190">
    <property type="protein sequence ID" value="TKY91472.1"/>
    <property type="molecule type" value="Genomic_DNA"/>
</dbReference>
<name>A0AC61SA84_9EURY</name>
<protein>
    <submittedName>
        <fullName evidence="1">ATP-binding cassette domain-containing protein</fullName>
    </submittedName>
</protein>
<organism evidence="1 2">
    <name type="scientific">Candidatus Methanomarinus sp</name>
    <dbReference type="NCBI Taxonomy" id="3386244"/>
    <lineage>
        <taxon>Archaea</taxon>
        <taxon>Methanobacteriati</taxon>
        <taxon>Methanobacteriota</taxon>
        <taxon>Stenosarchaea group</taxon>
        <taxon>Methanomicrobia</taxon>
        <taxon>Methanosarcinales</taxon>
        <taxon>ANME-2 cluster</taxon>
        <taxon>Candidatus Methanocomedenaceae</taxon>
        <taxon>Candidatus Methanomarinus</taxon>
    </lineage>
</organism>